<dbReference type="Gene3D" id="2.40.128.220">
    <property type="match status" value="1"/>
</dbReference>
<reference evidence="2" key="1">
    <citation type="submission" date="2016-10" db="EMBL/GenBank/DDBJ databases">
        <authorList>
            <person name="Varghese N."/>
            <person name="Submissions S."/>
        </authorList>
    </citation>
    <scope>NUCLEOTIDE SEQUENCE [LARGE SCALE GENOMIC DNA]</scope>
    <source>
        <strain evidence="2">DSM 24450</strain>
    </source>
</reference>
<dbReference type="AlphaFoldDB" id="A0A1I6RZB7"/>
<evidence type="ECO:0000313" key="2">
    <source>
        <dbReference type="Proteomes" id="UP000199312"/>
    </source>
</evidence>
<name>A0A1I6RZB7_9FLAO</name>
<keyword evidence="1" id="KW-0378">Hydrolase</keyword>
<dbReference type="PROSITE" id="PS51257">
    <property type="entry name" value="PROKAR_LIPOPROTEIN"/>
    <property type="match status" value="1"/>
</dbReference>
<dbReference type="InterPro" id="IPR038668">
    <property type="entry name" value="Lipid-bd_sf"/>
</dbReference>
<keyword evidence="2" id="KW-1185">Reference proteome</keyword>
<dbReference type="GO" id="GO:0016787">
    <property type="term" value="F:hydrolase activity"/>
    <property type="evidence" value="ECO:0007669"/>
    <property type="project" value="UniProtKB-KW"/>
</dbReference>
<dbReference type="EMBL" id="FOZP01000007">
    <property type="protein sequence ID" value="SFS69838.1"/>
    <property type="molecule type" value="Genomic_DNA"/>
</dbReference>
<protein>
    <submittedName>
        <fullName evidence="1">Lipid-binding putative hydrolase</fullName>
    </submittedName>
</protein>
<proteinExistence type="predicted"/>
<organism evidence="1 2">
    <name type="scientific">Lutibacter maritimus</name>
    <dbReference type="NCBI Taxonomy" id="593133"/>
    <lineage>
        <taxon>Bacteria</taxon>
        <taxon>Pseudomonadati</taxon>
        <taxon>Bacteroidota</taxon>
        <taxon>Flavobacteriia</taxon>
        <taxon>Flavobacteriales</taxon>
        <taxon>Flavobacteriaceae</taxon>
        <taxon>Lutibacter</taxon>
    </lineage>
</organism>
<dbReference type="Pfam" id="PF12888">
    <property type="entry name" value="Lipid_bd"/>
    <property type="match status" value="1"/>
</dbReference>
<dbReference type="Proteomes" id="UP000199312">
    <property type="component" value="Unassembled WGS sequence"/>
</dbReference>
<accession>A0A1I6RZB7</accession>
<sequence>MKNIKSNVVNLFMTLLLITTFTSCDEVGDGDLDAGSTSVVEFAGDWWVIALESDGITPAYGGNYVQFTTYNTAADDGTMWIDDNNIFFQIKTRVSTNTSNLTFSGDVNSSELYTEGTVTVSNGKVTKGSYTTSSNTVVDEIYFEAEFDWDPGTIYKFKGHKRTGFLEDENPNY</sequence>
<gene>
    <name evidence="1" type="ORF">SAMN04488006_2659</name>
</gene>
<dbReference type="InterPro" id="IPR024404">
    <property type="entry name" value="Lipid-bd_put"/>
</dbReference>
<evidence type="ECO:0000313" key="1">
    <source>
        <dbReference type="EMBL" id="SFS69838.1"/>
    </source>
</evidence>
<dbReference type="STRING" id="593133.SAMN04488006_2659"/>
<dbReference type="RefSeq" id="WP_177219204.1">
    <property type="nucleotide sequence ID" value="NZ_FOZP01000007.1"/>
</dbReference>